<dbReference type="InterPro" id="IPR001296">
    <property type="entry name" value="Glyco_trans_1"/>
</dbReference>
<dbReference type="Proteomes" id="UP000029859">
    <property type="component" value="Unassembled WGS sequence"/>
</dbReference>
<gene>
    <name evidence="3" type="ORF">LI82_11900</name>
</gene>
<dbReference type="PANTHER" id="PTHR45947">
    <property type="entry name" value="SULFOQUINOVOSYL TRANSFERASE SQD2"/>
    <property type="match status" value="1"/>
</dbReference>
<dbReference type="AlphaFoldDB" id="A0A099T2K0"/>
<dbReference type="InterPro" id="IPR050194">
    <property type="entry name" value="Glycosyltransferase_grp1"/>
</dbReference>
<dbReference type="Gene3D" id="3.40.50.2000">
    <property type="entry name" value="Glycogen Phosphorylase B"/>
    <property type="match status" value="2"/>
</dbReference>
<dbReference type="CDD" id="cd03801">
    <property type="entry name" value="GT4_PimA-like"/>
    <property type="match status" value="1"/>
</dbReference>
<dbReference type="SUPFAM" id="SSF53756">
    <property type="entry name" value="UDP-Glycosyltransferase/glycogen phosphorylase"/>
    <property type="match status" value="1"/>
</dbReference>
<dbReference type="Pfam" id="PF00534">
    <property type="entry name" value="Glycos_transf_1"/>
    <property type="match status" value="1"/>
</dbReference>
<dbReference type="Pfam" id="PF13439">
    <property type="entry name" value="Glyco_transf_4"/>
    <property type="match status" value="1"/>
</dbReference>
<evidence type="ECO:0000313" key="4">
    <source>
        <dbReference type="Proteomes" id="UP000029859"/>
    </source>
</evidence>
<evidence type="ECO:0008006" key="5">
    <source>
        <dbReference type="Google" id="ProtNLM"/>
    </source>
</evidence>
<evidence type="ECO:0000259" key="2">
    <source>
        <dbReference type="Pfam" id="PF13439"/>
    </source>
</evidence>
<proteinExistence type="predicted"/>
<dbReference type="RefSeq" id="WP_048195837.1">
    <property type="nucleotide sequence ID" value="NZ_CAAGSM010000004.1"/>
</dbReference>
<dbReference type="GO" id="GO:0016757">
    <property type="term" value="F:glycosyltransferase activity"/>
    <property type="evidence" value="ECO:0007669"/>
    <property type="project" value="InterPro"/>
</dbReference>
<protein>
    <recommendedName>
        <fullName evidence="5">Glycosyl transferase family 1</fullName>
    </recommendedName>
</protein>
<sequence>MLNYEYPPLGGGGSNACKYLLREMANKGLDVDLVTSSSSNKFETEKIGDTVTIYKLPVNKKDIHYWTQREIMSYSWKAKKFIDQLMKEKEYDICHAFFSVPCGAVAYLFRKKIPYIVSLRGSDVPGFNKRFGFQYIFLKPLIKKIWTDAVAVVANSQGLKELALNTSPSQEIGVIYNGIDVSEFEPDFDSTSDDEIRIVCVSRLIERKGINYLIEAVNKLKDKQIRLILVGEGNQEGKLRKLVDDLNITDKVDFKGYVDHDQIAEIYRNSDIFVLPSLNEGMSNALLEALAAGLPVIVTDTGGTSELLDGNGVLMPMGDSDAISDAIIRLVDDSEGRRQMGLRSRKIAENMDWMRVGGEYLRLYEELGLEKTFDFMGLHNKVIKYSNM</sequence>
<name>A0A099T2K0_METMT</name>
<dbReference type="OrthoDB" id="132546at2157"/>
<evidence type="ECO:0000313" key="3">
    <source>
        <dbReference type="EMBL" id="KGK98398.1"/>
    </source>
</evidence>
<dbReference type="InterPro" id="IPR028098">
    <property type="entry name" value="Glyco_trans_4-like_N"/>
</dbReference>
<organism evidence="3 4">
    <name type="scientific">Methanococcoides methylutens</name>
    <dbReference type="NCBI Taxonomy" id="2226"/>
    <lineage>
        <taxon>Archaea</taxon>
        <taxon>Methanobacteriati</taxon>
        <taxon>Methanobacteriota</taxon>
        <taxon>Stenosarchaea group</taxon>
        <taxon>Methanomicrobia</taxon>
        <taxon>Methanosarcinales</taxon>
        <taxon>Methanosarcinaceae</taxon>
        <taxon>Methanococcoides</taxon>
    </lineage>
</organism>
<evidence type="ECO:0000259" key="1">
    <source>
        <dbReference type="Pfam" id="PF00534"/>
    </source>
</evidence>
<reference evidence="3 4" key="1">
    <citation type="submission" date="2014-09" db="EMBL/GenBank/DDBJ databases">
        <title>Draft genome sequence of an obligately methylotrophic methanogen, Methanococcoides methylutens, isolated from marine sediment.</title>
        <authorList>
            <person name="Guan Y."/>
            <person name="Ngugi D.K."/>
            <person name="Blom J."/>
            <person name="Ali S."/>
            <person name="Ferry J.G."/>
            <person name="Stingl U."/>
        </authorList>
    </citation>
    <scope>NUCLEOTIDE SEQUENCE [LARGE SCALE GENOMIC DNA]</scope>
    <source>
        <strain evidence="3 4">DSM 2657</strain>
    </source>
</reference>
<comment type="caution">
    <text evidence="3">The sequence shown here is derived from an EMBL/GenBank/DDBJ whole genome shotgun (WGS) entry which is preliminary data.</text>
</comment>
<dbReference type="EMBL" id="JRHO01000014">
    <property type="protein sequence ID" value="KGK98398.1"/>
    <property type="molecule type" value="Genomic_DNA"/>
</dbReference>
<keyword evidence="4" id="KW-1185">Reference proteome</keyword>
<dbReference type="PANTHER" id="PTHR45947:SF3">
    <property type="entry name" value="SULFOQUINOVOSYL TRANSFERASE SQD2"/>
    <property type="match status" value="1"/>
</dbReference>
<accession>A0A099T2K0</accession>
<feature type="domain" description="Glycosyl transferase family 1" evidence="1">
    <location>
        <begin position="192"/>
        <end position="346"/>
    </location>
</feature>
<feature type="domain" description="Glycosyltransferase subfamily 4-like N-terminal" evidence="2">
    <location>
        <begin position="11"/>
        <end position="182"/>
    </location>
</feature>